<evidence type="ECO:0000256" key="2">
    <source>
        <dbReference type="SAM" id="SignalP"/>
    </source>
</evidence>
<reference evidence="3" key="1">
    <citation type="submission" date="2022-08" db="EMBL/GenBank/DDBJ databases">
        <authorList>
            <person name="Gutierrez-Valencia J."/>
        </authorList>
    </citation>
    <scope>NUCLEOTIDE SEQUENCE</scope>
</reference>
<dbReference type="EMBL" id="CAMGYJ010000009">
    <property type="protein sequence ID" value="CAI0473932.1"/>
    <property type="molecule type" value="Genomic_DNA"/>
</dbReference>
<proteinExistence type="predicted"/>
<dbReference type="AlphaFoldDB" id="A0AAV0PRR6"/>
<evidence type="ECO:0000313" key="4">
    <source>
        <dbReference type="Proteomes" id="UP001154282"/>
    </source>
</evidence>
<accession>A0AAV0PRR6</accession>
<dbReference type="Proteomes" id="UP001154282">
    <property type="component" value="Unassembled WGS sequence"/>
</dbReference>
<evidence type="ECO:0000313" key="3">
    <source>
        <dbReference type="EMBL" id="CAI0473932.1"/>
    </source>
</evidence>
<protein>
    <submittedName>
        <fullName evidence="3">Uncharacterized protein</fullName>
    </submittedName>
</protein>
<feature type="compositionally biased region" description="Pro residues" evidence="1">
    <location>
        <begin position="113"/>
        <end position="128"/>
    </location>
</feature>
<sequence length="128" mass="13484">MGAIYFTLFMIIGFLAIPAEPRTSPGDDQKALVIIYERSSPSSSFPLDLSAIISAINHDGENDINDVAINGRENVVEAPIPKTADQGCDSANADDDCISMVTTEGAAPRRKPTPPPAPKPAAPTHPTV</sequence>
<name>A0AAV0PRR6_9ROSI</name>
<evidence type="ECO:0000256" key="1">
    <source>
        <dbReference type="SAM" id="MobiDB-lite"/>
    </source>
</evidence>
<keyword evidence="2" id="KW-0732">Signal</keyword>
<comment type="caution">
    <text evidence="3">The sequence shown here is derived from an EMBL/GenBank/DDBJ whole genome shotgun (WGS) entry which is preliminary data.</text>
</comment>
<feature type="chain" id="PRO_5043773848" evidence="2">
    <location>
        <begin position="22"/>
        <end position="128"/>
    </location>
</feature>
<gene>
    <name evidence="3" type="ORF">LITE_LOCUS39832</name>
</gene>
<organism evidence="3 4">
    <name type="scientific">Linum tenue</name>
    <dbReference type="NCBI Taxonomy" id="586396"/>
    <lineage>
        <taxon>Eukaryota</taxon>
        <taxon>Viridiplantae</taxon>
        <taxon>Streptophyta</taxon>
        <taxon>Embryophyta</taxon>
        <taxon>Tracheophyta</taxon>
        <taxon>Spermatophyta</taxon>
        <taxon>Magnoliopsida</taxon>
        <taxon>eudicotyledons</taxon>
        <taxon>Gunneridae</taxon>
        <taxon>Pentapetalae</taxon>
        <taxon>rosids</taxon>
        <taxon>fabids</taxon>
        <taxon>Malpighiales</taxon>
        <taxon>Linaceae</taxon>
        <taxon>Linum</taxon>
    </lineage>
</organism>
<feature type="signal peptide" evidence="2">
    <location>
        <begin position="1"/>
        <end position="21"/>
    </location>
</feature>
<keyword evidence="4" id="KW-1185">Reference proteome</keyword>
<feature type="region of interest" description="Disordered" evidence="1">
    <location>
        <begin position="102"/>
        <end position="128"/>
    </location>
</feature>